<evidence type="ECO:0000313" key="7">
    <source>
        <dbReference type="Proteomes" id="UP000555552"/>
    </source>
</evidence>
<evidence type="ECO:0000256" key="2">
    <source>
        <dbReference type="ARBA" id="ARBA00023125"/>
    </source>
</evidence>
<protein>
    <submittedName>
        <fullName evidence="6">TetR family transcriptional regulator</fullName>
    </submittedName>
</protein>
<dbReference type="PANTHER" id="PTHR30055">
    <property type="entry name" value="HTH-TYPE TRANSCRIPTIONAL REGULATOR RUTR"/>
    <property type="match status" value="1"/>
</dbReference>
<keyword evidence="7" id="KW-1185">Reference proteome</keyword>
<dbReference type="SUPFAM" id="SSF46689">
    <property type="entry name" value="Homeodomain-like"/>
    <property type="match status" value="1"/>
</dbReference>
<dbReference type="EMBL" id="JABEMA010000278">
    <property type="protein sequence ID" value="NNH24184.1"/>
    <property type="molecule type" value="Genomic_DNA"/>
</dbReference>
<feature type="DNA-binding region" description="H-T-H motif" evidence="4">
    <location>
        <begin position="36"/>
        <end position="55"/>
    </location>
</feature>
<dbReference type="Gene3D" id="1.10.357.10">
    <property type="entry name" value="Tetracycline Repressor, domain 2"/>
    <property type="match status" value="1"/>
</dbReference>
<evidence type="ECO:0000256" key="3">
    <source>
        <dbReference type="ARBA" id="ARBA00023163"/>
    </source>
</evidence>
<dbReference type="PROSITE" id="PS50977">
    <property type="entry name" value="HTH_TETR_2"/>
    <property type="match status" value="1"/>
</dbReference>
<gene>
    <name evidence="6" type="ORF">HLB09_13995</name>
</gene>
<evidence type="ECO:0000256" key="4">
    <source>
        <dbReference type="PROSITE-ProRule" id="PRU00335"/>
    </source>
</evidence>
<dbReference type="Pfam" id="PF17754">
    <property type="entry name" value="TetR_C_14"/>
    <property type="match status" value="1"/>
</dbReference>
<dbReference type="PANTHER" id="PTHR30055:SF234">
    <property type="entry name" value="HTH-TYPE TRANSCRIPTIONAL REGULATOR BETI"/>
    <property type="match status" value="1"/>
</dbReference>
<dbReference type="InterPro" id="IPR050109">
    <property type="entry name" value="HTH-type_TetR-like_transc_reg"/>
</dbReference>
<dbReference type="Proteomes" id="UP000555552">
    <property type="component" value="Unassembled WGS sequence"/>
</dbReference>
<dbReference type="GO" id="GO:0003700">
    <property type="term" value="F:DNA-binding transcription factor activity"/>
    <property type="evidence" value="ECO:0007669"/>
    <property type="project" value="TreeGrafter"/>
</dbReference>
<dbReference type="GO" id="GO:0000976">
    <property type="term" value="F:transcription cis-regulatory region binding"/>
    <property type="evidence" value="ECO:0007669"/>
    <property type="project" value="TreeGrafter"/>
</dbReference>
<feature type="non-terminal residue" evidence="6">
    <location>
        <position position="164"/>
    </location>
</feature>
<evidence type="ECO:0000313" key="6">
    <source>
        <dbReference type="EMBL" id="NNH24184.1"/>
    </source>
</evidence>
<dbReference type="Gene3D" id="1.10.10.60">
    <property type="entry name" value="Homeodomain-like"/>
    <property type="match status" value="1"/>
</dbReference>
<dbReference type="RefSeq" id="WP_171203950.1">
    <property type="nucleotide sequence ID" value="NZ_JABEMA010000278.1"/>
</dbReference>
<accession>A0A849BUW4</accession>
<name>A0A849BUW4_9ACTN</name>
<dbReference type="InterPro" id="IPR001647">
    <property type="entry name" value="HTH_TetR"/>
</dbReference>
<dbReference type="AlphaFoldDB" id="A0A849BUW4"/>
<dbReference type="InterPro" id="IPR009057">
    <property type="entry name" value="Homeodomain-like_sf"/>
</dbReference>
<organism evidence="6 7">
    <name type="scientific">Pseudokineococcus marinus</name>
    <dbReference type="NCBI Taxonomy" id="351215"/>
    <lineage>
        <taxon>Bacteria</taxon>
        <taxon>Bacillati</taxon>
        <taxon>Actinomycetota</taxon>
        <taxon>Actinomycetes</taxon>
        <taxon>Kineosporiales</taxon>
        <taxon>Kineosporiaceae</taxon>
        <taxon>Pseudokineococcus</taxon>
    </lineage>
</organism>
<keyword evidence="3" id="KW-0804">Transcription</keyword>
<feature type="domain" description="HTH tetR-type" evidence="5">
    <location>
        <begin position="13"/>
        <end position="73"/>
    </location>
</feature>
<sequence length="164" mass="17476">MAPKAPRRGRPPATSRREVVRTALRLFDERGFEATTLEDVAAALGVGRTTVLRHVESKSAIVWEGLEGAEEALVDGLRDAPVDRPWREALLEALVAGQRYPDDDLELLRLRLLVIGSEPALRGVVASAGTAGDEAVEAFVAARGPWAADAPEPHALAQATRAAA</sequence>
<dbReference type="PRINTS" id="PR00455">
    <property type="entry name" value="HTHTETR"/>
</dbReference>
<keyword evidence="1" id="KW-0805">Transcription regulation</keyword>
<reference evidence="6 7" key="1">
    <citation type="submission" date="2020-05" db="EMBL/GenBank/DDBJ databases">
        <title>MicrobeNet Type strains.</title>
        <authorList>
            <person name="Nicholson A.C."/>
        </authorList>
    </citation>
    <scope>NUCLEOTIDE SEQUENCE [LARGE SCALE GENOMIC DNA]</scope>
    <source>
        <strain evidence="6 7">JCM 14547</strain>
    </source>
</reference>
<dbReference type="InterPro" id="IPR041347">
    <property type="entry name" value="MftR_C"/>
</dbReference>
<evidence type="ECO:0000256" key="1">
    <source>
        <dbReference type="ARBA" id="ARBA00023015"/>
    </source>
</evidence>
<evidence type="ECO:0000259" key="5">
    <source>
        <dbReference type="PROSITE" id="PS50977"/>
    </source>
</evidence>
<dbReference type="Pfam" id="PF00440">
    <property type="entry name" value="TetR_N"/>
    <property type="match status" value="1"/>
</dbReference>
<keyword evidence="2 4" id="KW-0238">DNA-binding</keyword>
<proteinExistence type="predicted"/>
<comment type="caution">
    <text evidence="6">The sequence shown here is derived from an EMBL/GenBank/DDBJ whole genome shotgun (WGS) entry which is preliminary data.</text>
</comment>